<feature type="non-terminal residue" evidence="10">
    <location>
        <position position="1"/>
    </location>
</feature>
<dbReference type="InterPro" id="IPR000719">
    <property type="entry name" value="Prot_kinase_dom"/>
</dbReference>
<dbReference type="Gene3D" id="3.30.200.20">
    <property type="entry name" value="Phosphorylase Kinase, domain 1"/>
    <property type="match status" value="1"/>
</dbReference>
<dbReference type="AlphaFoldDB" id="A0AAN4ZP05"/>
<keyword evidence="3 8" id="KW-0547">Nucleotide-binding</keyword>
<dbReference type="InterPro" id="IPR011009">
    <property type="entry name" value="Kinase-like_dom_sf"/>
</dbReference>
<evidence type="ECO:0000313" key="10">
    <source>
        <dbReference type="EMBL" id="GMR43389.1"/>
    </source>
</evidence>
<evidence type="ECO:0000313" key="11">
    <source>
        <dbReference type="Proteomes" id="UP001328107"/>
    </source>
</evidence>
<keyword evidence="5 8" id="KW-0067">ATP-binding</keyword>
<reference evidence="11" key="1">
    <citation type="submission" date="2022-10" db="EMBL/GenBank/DDBJ databases">
        <title>Genome assembly of Pristionchus species.</title>
        <authorList>
            <person name="Yoshida K."/>
            <person name="Sommer R.J."/>
        </authorList>
    </citation>
    <scope>NUCLEOTIDE SEQUENCE [LARGE SCALE GENOMIC DNA]</scope>
    <source>
        <strain evidence="11">RS5460</strain>
    </source>
</reference>
<organism evidence="10 11">
    <name type="scientific">Pristionchus mayeri</name>
    <dbReference type="NCBI Taxonomy" id="1317129"/>
    <lineage>
        <taxon>Eukaryota</taxon>
        <taxon>Metazoa</taxon>
        <taxon>Ecdysozoa</taxon>
        <taxon>Nematoda</taxon>
        <taxon>Chromadorea</taxon>
        <taxon>Rhabditida</taxon>
        <taxon>Rhabditina</taxon>
        <taxon>Diplogasteromorpha</taxon>
        <taxon>Diplogasteroidea</taxon>
        <taxon>Neodiplogasteridae</taxon>
        <taxon>Pristionchus</taxon>
    </lineage>
</organism>
<dbReference type="GO" id="GO:0051403">
    <property type="term" value="P:stress-activated MAPK cascade"/>
    <property type="evidence" value="ECO:0007669"/>
    <property type="project" value="TreeGrafter"/>
</dbReference>
<evidence type="ECO:0000256" key="6">
    <source>
        <dbReference type="ARBA" id="ARBA00038035"/>
    </source>
</evidence>
<gene>
    <name evidence="10" type="ORF">PMAYCL1PPCAC_13584</name>
</gene>
<evidence type="ECO:0000256" key="3">
    <source>
        <dbReference type="ARBA" id="ARBA00022741"/>
    </source>
</evidence>
<evidence type="ECO:0000256" key="8">
    <source>
        <dbReference type="PROSITE-ProRule" id="PRU10141"/>
    </source>
</evidence>
<dbReference type="PROSITE" id="PS00107">
    <property type="entry name" value="PROTEIN_KINASE_ATP"/>
    <property type="match status" value="1"/>
</dbReference>
<protein>
    <recommendedName>
        <fullName evidence="7">mitogen-activated protein kinase kinase</fullName>
        <ecNumber evidence="7">2.7.12.2</ecNumber>
    </recommendedName>
</protein>
<dbReference type="InterPro" id="IPR017441">
    <property type="entry name" value="Protein_kinase_ATP_BS"/>
</dbReference>
<sequence>KACPEHANILRINGEEVSIVTVDVRDLKFTSEIGYGDNGHVSKYTFKGTLMAVKEMIPPRGRRDNMKQYITDLVEISKTSDCPNIVHIFGCLMTEEKVMVCMEVAAICLDRVLRRTENAPVPEEIIGKIAMSVLSTLEYLMDKHNLTHWSVRPSNILIDWNGTVRLCDIGVSSRLFDQKVRSRMGHTIPYMAPERLDPNASPDHDIRSYVWSLGIIMVELARGKYPYAHLRSEFDIFSEIMKGEPPVIKYDEGFSEEFVDFVSLMLQKEIDRRPTYKTLLKHPVIVRSKSEDTDVADWLANIMQMDD</sequence>
<dbReference type="PANTHER" id="PTHR48013:SF11">
    <property type="entry name" value="LICORNE"/>
    <property type="match status" value="1"/>
</dbReference>
<evidence type="ECO:0000259" key="9">
    <source>
        <dbReference type="PROSITE" id="PS50011"/>
    </source>
</evidence>
<feature type="domain" description="Protein kinase" evidence="9">
    <location>
        <begin position="27"/>
        <end position="285"/>
    </location>
</feature>
<evidence type="ECO:0000256" key="5">
    <source>
        <dbReference type="ARBA" id="ARBA00022840"/>
    </source>
</evidence>
<proteinExistence type="inferred from homology"/>
<dbReference type="Pfam" id="PF00069">
    <property type="entry name" value="Pkinase"/>
    <property type="match status" value="1"/>
</dbReference>
<keyword evidence="2" id="KW-0808">Transferase</keyword>
<dbReference type="PROSITE" id="PS50011">
    <property type="entry name" value="PROTEIN_KINASE_DOM"/>
    <property type="match status" value="1"/>
</dbReference>
<evidence type="ECO:0000256" key="4">
    <source>
        <dbReference type="ARBA" id="ARBA00022777"/>
    </source>
</evidence>
<feature type="binding site" evidence="8">
    <location>
        <position position="54"/>
    </location>
    <ligand>
        <name>ATP</name>
        <dbReference type="ChEBI" id="CHEBI:30616"/>
    </ligand>
</feature>
<name>A0AAN4ZP05_9BILA</name>
<dbReference type="GO" id="GO:0004708">
    <property type="term" value="F:MAP kinase kinase activity"/>
    <property type="evidence" value="ECO:0007669"/>
    <property type="project" value="UniProtKB-EC"/>
</dbReference>
<evidence type="ECO:0000256" key="2">
    <source>
        <dbReference type="ARBA" id="ARBA00022679"/>
    </source>
</evidence>
<keyword evidence="4" id="KW-0418">Kinase</keyword>
<dbReference type="EC" id="2.7.12.2" evidence="7"/>
<dbReference type="Proteomes" id="UP001328107">
    <property type="component" value="Unassembled WGS sequence"/>
</dbReference>
<dbReference type="FunFam" id="3.30.200.20:FF:000040">
    <property type="entry name" value="Dual specificity mitogen-activated protein kinase kinase"/>
    <property type="match status" value="1"/>
</dbReference>
<dbReference type="Gene3D" id="1.10.510.10">
    <property type="entry name" value="Transferase(Phosphotransferase) domain 1"/>
    <property type="match status" value="1"/>
</dbReference>
<accession>A0AAN4ZP05</accession>
<dbReference type="EMBL" id="BTRK01000003">
    <property type="protein sequence ID" value="GMR43389.1"/>
    <property type="molecule type" value="Genomic_DNA"/>
</dbReference>
<keyword evidence="11" id="KW-1185">Reference proteome</keyword>
<dbReference type="GO" id="GO:0004674">
    <property type="term" value="F:protein serine/threonine kinase activity"/>
    <property type="evidence" value="ECO:0007669"/>
    <property type="project" value="UniProtKB-KW"/>
</dbReference>
<evidence type="ECO:0000256" key="7">
    <source>
        <dbReference type="ARBA" id="ARBA00038999"/>
    </source>
</evidence>
<comment type="similarity">
    <text evidence="6">Belongs to the protein kinase superfamily. STE Ser/Thr protein kinase family. MAP kinase kinase subfamily.</text>
</comment>
<dbReference type="GO" id="GO:0005524">
    <property type="term" value="F:ATP binding"/>
    <property type="evidence" value="ECO:0007669"/>
    <property type="project" value="UniProtKB-UniRule"/>
</dbReference>
<dbReference type="PANTHER" id="PTHR48013">
    <property type="entry name" value="DUAL SPECIFICITY MITOGEN-ACTIVATED PROTEIN KINASE KINASE 5-RELATED"/>
    <property type="match status" value="1"/>
</dbReference>
<dbReference type="SUPFAM" id="SSF56112">
    <property type="entry name" value="Protein kinase-like (PK-like)"/>
    <property type="match status" value="1"/>
</dbReference>
<comment type="caution">
    <text evidence="10">The sequence shown here is derived from an EMBL/GenBank/DDBJ whole genome shotgun (WGS) entry which is preliminary data.</text>
</comment>
<keyword evidence="1" id="KW-0723">Serine/threonine-protein kinase</keyword>
<evidence type="ECO:0000256" key="1">
    <source>
        <dbReference type="ARBA" id="ARBA00022527"/>
    </source>
</evidence>